<gene>
    <name evidence="3" type="ORF">LY90DRAFT_36391</name>
</gene>
<dbReference type="GO" id="GO:0005886">
    <property type="term" value="C:plasma membrane"/>
    <property type="evidence" value="ECO:0007669"/>
    <property type="project" value="TreeGrafter"/>
</dbReference>
<keyword evidence="2" id="KW-0812">Transmembrane</keyword>
<dbReference type="PANTHER" id="PTHR35813">
    <property type="entry name" value="INNER MEMBRANE PROTEIN YBAN"/>
    <property type="match status" value="1"/>
</dbReference>
<dbReference type="OrthoDB" id="10589128at2759"/>
<dbReference type="Proteomes" id="UP000193920">
    <property type="component" value="Unassembled WGS sequence"/>
</dbReference>
<keyword evidence="2" id="KW-0472">Membrane</keyword>
<dbReference type="InterPro" id="IPR007401">
    <property type="entry name" value="DUF454"/>
</dbReference>
<keyword evidence="2" id="KW-1133">Transmembrane helix</keyword>
<evidence type="ECO:0000313" key="3">
    <source>
        <dbReference type="EMBL" id="ORX85279.1"/>
    </source>
</evidence>
<accession>A0A1Y1XHP6</accession>
<feature type="transmembrane region" description="Helical" evidence="2">
    <location>
        <begin position="68"/>
        <end position="93"/>
    </location>
</feature>
<name>A0A1Y1XHP6_9FUNG</name>
<organism evidence="3 4">
    <name type="scientific">Neocallimastix californiae</name>
    <dbReference type="NCBI Taxonomy" id="1754190"/>
    <lineage>
        <taxon>Eukaryota</taxon>
        <taxon>Fungi</taxon>
        <taxon>Fungi incertae sedis</taxon>
        <taxon>Chytridiomycota</taxon>
        <taxon>Chytridiomycota incertae sedis</taxon>
        <taxon>Neocallimastigomycetes</taxon>
        <taxon>Neocallimastigales</taxon>
        <taxon>Neocallimastigaceae</taxon>
        <taxon>Neocallimastix</taxon>
    </lineage>
</organism>
<dbReference type="EMBL" id="MCOG01001275">
    <property type="protein sequence ID" value="ORX85279.1"/>
    <property type="molecule type" value="Genomic_DNA"/>
</dbReference>
<feature type="non-terminal residue" evidence="3">
    <location>
        <position position="117"/>
    </location>
</feature>
<keyword evidence="4" id="KW-1185">Reference proteome</keyword>
<dbReference type="PANTHER" id="PTHR35813:SF1">
    <property type="entry name" value="INNER MEMBRANE PROTEIN YBAN"/>
    <property type="match status" value="1"/>
</dbReference>
<evidence type="ECO:0000313" key="4">
    <source>
        <dbReference type="Proteomes" id="UP000193920"/>
    </source>
</evidence>
<protein>
    <submittedName>
        <fullName evidence="3">Uncharacterized protein</fullName>
    </submittedName>
</protein>
<evidence type="ECO:0000256" key="2">
    <source>
        <dbReference type="SAM" id="Phobius"/>
    </source>
</evidence>
<feature type="coiled-coil region" evidence="1">
    <location>
        <begin position="2"/>
        <end position="67"/>
    </location>
</feature>
<proteinExistence type="predicted"/>
<evidence type="ECO:0000256" key="1">
    <source>
        <dbReference type="SAM" id="Coils"/>
    </source>
</evidence>
<sequence length="117" mass="13769">MIEEKQYIMNIEEKEVEEIRNNNVLLEGEEKNYKGEINEENYEKIQIEQKLDNEEEVKKKKKKKRNKIIRIILTIIGCISFGLGSIGIVLPILPTVPFYLLALVCFANSSERLHDWF</sequence>
<keyword evidence="1" id="KW-0175">Coiled coil</keyword>
<comment type="caution">
    <text evidence="3">The sequence shown here is derived from an EMBL/GenBank/DDBJ whole genome shotgun (WGS) entry which is preliminary data.</text>
</comment>
<reference evidence="3 4" key="1">
    <citation type="submission" date="2016-08" db="EMBL/GenBank/DDBJ databases">
        <title>A Parts List for Fungal Cellulosomes Revealed by Comparative Genomics.</title>
        <authorList>
            <consortium name="DOE Joint Genome Institute"/>
            <person name="Haitjema C.H."/>
            <person name="Gilmore S.P."/>
            <person name="Henske J.K."/>
            <person name="Solomon K.V."/>
            <person name="De Groot R."/>
            <person name="Kuo A."/>
            <person name="Mondo S.J."/>
            <person name="Salamov A.A."/>
            <person name="Labutti K."/>
            <person name="Zhao Z."/>
            <person name="Chiniquy J."/>
            <person name="Barry K."/>
            <person name="Brewer H.M."/>
            <person name="Purvine S.O."/>
            <person name="Wright A.T."/>
            <person name="Boxma B."/>
            <person name="Van Alen T."/>
            <person name="Hackstein J.H."/>
            <person name="Baker S.E."/>
            <person name="Grigoriev I.V."/>
            <person name="O'Malley M.A."/>
        </authorList>
    </citation>
    <scope>NUCLEOTIDE SEQUENCE [LARGE SCALE GENOMIC DNA]</scope>
    <source>
        <strain evidence="3 4">G1</strain>
    </source>
</reference>
<dbReference type="AlphaFoldDB" id="A0A1Y1XHP6"/>
<dbReference type="Pfam" id="PF04304">
    <property type="entry name" value="DUF454"/>
    <property type="match status" value="1"/>
</dbReference>